<feature type="binding site" evidence="7">
    <location>
        <begin position="239"/>
        <end position="242"/>
    </location>
    <ligand>
        <name>substrate</name>
    </ligand>
</feature>
<organism evidence="8 9">
    <name type="scientific">Candidatus Pandoraea novymonadis</name>
    <dbReference type="NCBI Taxonomy" id="1808959"/>
    <lineage>
        <taxon>Bacteria</taxon>
        <taxon>Pseudomonadati</taxon>
        <taxon>Pseudomonadota</taxon>
        <taxon>Betaproteobacteria</taxon>
        <taxon>Burkholderiales</taxon>
        <taxon>Burkholderiaceae</taxon>
        <taxon>Pandoraea</taxon>
    </lineage>
</organism>
<feature type="binding site" evidence="7">
    <location>
        <position position="118"/>
    </location>
    <ligand>
        <name>S-adenosyl-L-methionine</name>
        <dbReference type="ChEBI" id="CHEBI:59789"/>
    </ligand>
</feature>
<dbReference type="Pfam" id="PF02390">
    <property type="entry name" value="Methyltransf_4"/>
    <property type="match status" value="1"/>
</dbReference>
<comment type="catalytic activity">
    <reaction evidence="1 7">
        <text>guanosine(46) in tRNA + S-adenosyl-L-methionine = N(7)-methylguanosine(46) in tRNA + S-adenosyl-L-homocysteine</text>
        <dbReference type="Rhea" id="RHEA:42708"/>
        <dbReference type="Rhea" id="RHEA-COMP:10188"/>
        <dbReference type="Rhea" id="RHEA-COMP:10189"/>
        <dbReference type="ChEBI" id="CHEBI:57856"/>
        <dbReference type="ChEBI" id="CHEBI:59789"/>
        <dbReference type="ChEBI" id="CHEBI:74269"/>
        <dbReference type="ChEBI" id="CHEBI:74480"/>
        <dbReference type="EC" id="2.1.1.33"/>
    </reaction>
</comment>
<dbReference type="InterPro" id="IPR029063">
    <property type="entry name" value="SAM-dependent_MTases_sf"/>
</dbReference>
<keyword evidence="5 7" id="KW-0949">S-adenosyl-L-methionine</keyword>
<dbReference type="PANTHER" id="PTHR23417:SF14">
    <property type="entry name" value="PENTACOTRIPEPTIDE-REPEAT REGION OF PRORP DOMAIN-CONTAINING PROTEIN"/>
    <property type="match status" value="1"/>
</dbReference>
<comment type="function">
    <text evidence="2 7">Catalyzes the formation of N(7)-methylguanine at position 46 (m7G46) in tRNA.</text>
</comment>
<feature type="binding site" evidence="7">
    <location>
        <position position="172"/>
    </location>
    <ligand>
        <name>substrate</name>
    </ligand>
</feature>
<name>A0ABX5FF95_9BURK</name>
<proteinExistence type="inferred from homology"/>
<dbReference type="InterPro" id="IPR055361">
    <property type="entry name" value="tRNA_methyltr_TrmB_bact"/>
</dbReference>
<keyword evidence="3 7" id="KW-0489">Methyltransferase</keyword>
<evidence type="ECO:0000256" key="1">
    <source>
        <dbReference type="ARBA" id="ARBA00000142"/>
    </source>
</evidence>
<evidence type="ECO:0000313" key="8">
    <source>
        <dbReference type="EMBL" id="PSB92339.1"/>
    </source>
</evidence>
<dbReference type="EMBL" id="MUHY01000001">
    <property type="protein sequence ID" value="PSB92339.1"/>
    <property type="molecule type" value="Genomic_DNA"/>
</dbReference>
<evidence type="ECO:0000256" key="7">
    <source>
        <dbReference type="HAMAP-Rule" id="MF_01057"/>
    </source>
</evidence>
<feature type="binding site" evidence="7">
    <location>
        <position position="168"/>
    </location>
    <ligand>
        <name>S-adenosyl-L-methionine</name>
        <dbReference type="ChEBI" id="CHEBI:59789"/>
    </ligand>
</feature>
<keyword evidence="4 7" id="KW-0808">Transferase</keyword>
<dbReference type="CDD" id="cd02440">
    <property type="entry name" value="AdoMet_MTases"/>
    <property type="match status" value="1"/>
</dbReference>
<feature type="binding site" evidence="7">
    <location>
        <position position="145"/>
    </location>
    <ligand>
        <name>S-adenosyl-L-methionine</name>
        <dbReference type="ChEBI" id="CHEBI:59789"/>
    </ligand>
</feature>
<evidence type="ECO:0000256" key="6">
    <source>
        <dbReference type="ARBA" id="ARBA00022694"/>
    </source>
</evidence>
<evidence type="ECO:0000256" key="5">
    <source>
        <dbReference type="ARBA" id="ARBA00022691"/>
    </source>
</evidence>
<evidence type="ECO:0000256" key="4">
    <source>
        <dbReference type="ARBA" id="ARBA00022679"/>
    </source>
</evidence>
<dbReference type="SUPFAM" id="SSF53335">
    <property type="entry name" value="S-adenosyl-L-methionine-dependent methyltransferases"/>
    <property type="match status" value="1"/>
</dbReference>
<dbReference type="InterPro" id="IPR003358">
    <property type="entry name" value="tRNA_(Gua-N-7)_MeTrfase_Trmb"/>
</dbReference>
<evidence type="ECO:0000313" key="9">
    <source>
        <dbReference type="Proteomes" id="UP000242660"/>
    </source>
</evidence>
<dbReference type="NCBIfam" id="TIGR00091">
    <property type="entry name" value="tRNA (guanosine(46)-N7)-methyltransferase TrmB"/>
    <property type="match status" value="1"/>
</dbReference>
<protein>
    <recommendedName>
        <fullName evidence="7">tRNA (guanine-N(7)-)-methyltransferase</fullName>
        <ecNumber evidence="7">2.1.1.33</ecNumber>
    </recommendedName>
    <alternativeName>
        <fullName evidence="7">tRNA (guanine(46)-N(7))-methyltransferase</fullName>
    </alternativeName>
    <alternativeName>
        <fullName evidence="7">tRNA(m7G46)-methyltransferase</fullName>
    </alternativeName>
</protein>
<comment type="similarity">
    <text evidence="7">Belongs to the class I-like SAM-binding methyltransferase superfamily. TrmB family.</text>
</comment>
<keyword evidence="9" id="KW-1185">Reference proteome</keyword>
<accession>A0ABX5FF95</accession>
<dbReference type="PROSITE" id="PS51625">
    <property type="entry name" value="SAM_MT_TRMB"/>
    <property type="match status" value="1"/>
</dbReference>
<comment type="caution">
    <text evidence="8">The sequence shown here is derived from an EMBL/GenBank/DDBJ whole genome shotgun (WGS) entry which is preliminary data.</text>
</comment>
<comment type="pathway">
    <text evidence="7">tRNA modification; N(7)-methylguanine-tRNA biosynthesis.</text>
</comment>
<feature type="binding site" evidence="7">
    <location>
        <position position="93"/>
    </location>
    <ligand>
        <name>S-adenosyl-L-methionine</name>
        <dbReference type="ChEBI" id="CHEBI:59789"/>
    </ligand>
</feature>
<sequence>MKTPMNKLQNNGIPIKKNAQLSIASHNVGDLSETNRALYLQRIRSFVRRSGRSSKAQKRAFESLGPQFKIAYQSSTINWLTAFGRDNCPRILEIGFGMGETTAHIARNRPNEDFIAVEVHEPGIGALLKLIGQIPLSNIRIIQHDAVEVVENMLSEASIDGVHIFFPDPWHKKRHHKRRLLQSPFVALLASRLKPGGYVHCATDWQEYAEQILEVLNIETSLKNITDHYTTRPNYRPVTKFENRGVLLGHKVWDIVFQKKFFPNFPNKRI</sequence>
<feature type="binding site" evidence="7">
    <location>
        <position position="204"/>
    </location>
    <ligand>
        <name>substrate</name>
    </ligand>
</feature>
<dbReference type="EC" id="2.1.1.33" evidence="7"/>
<dbReference type="Gene3D" id="3.40.50.150">
    <property type="entry name" value="Vaccinia Virus protein VP39"/>
    <property type="match status" value="1"/>
</dbReference>
<gene>
    <name evidence="7 8" type="primary">trmB</name>
    <name evidence="8" type="ORF">BZL35_00579</name>
</gene>
<evidence type="ECO:0000256" key="3">
    <source>
        <dbReference type="ARBA" id="ARBA00022603"/>
    </source>
</evidence>
<evidence type="ECO:0000256" key="2">
    <source>
        <dbReference type="ARBA" id="ARBA00003015"/>
    </source>
</evidence>
<reference evidence="8 9" key="1">
    <citation type="journal article" date="2017" name="Front. Microbiol.">
        <title>Genome of Ca. Pandoraea novymonadis, an Endosymbiotic Bacterium of the Trypanosomatid Novymonas esmeraldas.</title>
        <authorList>
            <person name="Kostygov A.Y."/>
            <person name="Butenko A."/>
            <person name="Nenarokova A."/>
            <person name="Tashyreva D."/>
            <person name="Flegontov P."/>
            <person name="Lukes J."/>
            <person name="Yurchenko V."/>
        </authorList>
    </citation>
    <scope>NUCLEOTIDE SEQUENCE [LARGE SCALE GENOMIC DNA]</scope>
    <source>
        <strain evidence="8 9">E262</strain>
    </source>
</reference>
<keyword evidence="6 7" id="KW-0819">tRNA processing</keyword>
<dbReference type="Proteomes" id="UP000242660">
    <property type="component" value="Unassembled WGS sequence"/>
</dbReference>
<dbReference type="PANTHER" id="PTHR23417">
    <property type="entry name" value="3-DEOXY-D-MANNO-OCTULOSONIC-ACID TRANSFERASE/TRNA GUANINE-N 7 - -METHYLTRANSFERASE"/>
    <property type="match status" value="1"/>
</dbReference>
<dbReference type="HAMAP" id="MF_01057">
    <property type="entry name" value="tRNA_methyltr_TrmB"/>
    <property type="match status" value="1"/>
</dbReference>
<comment type="caution">
    <text evidence="7">Lacks conserved residue(s) required for the propagation of feature annotation.</text>
</comment>